<sequence>ARWRLLDIAFESMKQKTGLLLSLARRAGQGGARRRFTASKPGLLLAARGQYILLLLHLLQP</sequence>
<accession>A0A392VZW3</accession>
<reference evidence="1 2" key="1">
    <citation type="journal article" date="2018" name="Front. Plant Sci.">
        <title>Red Clover (Trifolium pratense) and Zigzag Clover (T. medium) - A Picture of Genomic Similarities and Differences.</title>
        <authorList>
            <person name="Dluhosova J."/>
            <person name="Istvanek J."/>
            <person name="Nedelnik J."/>
            <person name="Repkova J."/>
        </authorList>
    </citation>
    <scope>NUCLEOTIDE SEQUENCE [LARGE SCALE GENOMIC DNA]</scope>
    <source>
        <strain evidence="2">cv. 10/8</strain>
        <tissue evidence="1">Leaf</tissue>
    </source>
</reference>
<evidence type="ECO:0000313" key="2">
    <source>
        <dbReference type="Proteomes" id="UP000265520"/>
    </source>
</evidence>
<protein>
    <submittedName>
        <fullName evidence="1">Uncharacterized protein</fullName>
    </submittedName>
</protein>
<evidence type="ECO:0000313" key="1">
    <source>
        <dbReference type="EMBL" id="MCI93736.1"/>
    </source>
</evidence>
<dbReference type="Proteomes" id="UP000265520">
    <property type="component" value="Unassembled WGS sequence"/>
</dbReference>
<dbReference type="EMBL" id="LXQA011337165">
    <property type="protein sequence ID" value="MCI93736.1"/>
    <property type="molecule type" value="Genomic_DNA"/>
</dbReference>
<organism evidence="1 2">
    <name type="scientific">Trifolium medium</name>
    <dbReference type="NCBI Taxonomy" id="97028"/>
    <lineage>
        <taxon>Eukaryota</taxon>
        <taxon>Viridiplantae</taxon>
        <taxon>Streptophyta</taxon>
        <taxon>Embryophyta</taxon>
        <taxon>Tracheophyta</taxon>
        <taxon>Spermatophyta</taxon>
        <taxon>Magnoliopsida</taxon>
        <taxon>eudicotyledons</taxon>
        <taxon>Gunneridae</taxon>
        <taxon>Pentapetalae</taxon>
        <taxon>rosids</taxon>
        <taxon>fabids</taxon>
        <taxon>Fabales</taxon>
        <taxon>Fabaceae</taxon>
        <taxon>Papilionoideae</taxon>
        <taxon>50 kb inversion clade</taxon>
        <taxon>NPAAA clade</taxon>
        <taxon>Hologalegina</taxon>
        <taxon>IRL clade</taxon>
        <taxon>Trifolieae</taxon>
        <taxon>Trifolium</taxon>
    </lineage>
</organism>
<dbReference type="AlphaFoldDB" id="A0A392VZW3"/>
<proteinExistence type="predicted"/>
<feature type="non-terminal residue" evidence="1">
    <location>
        <position position="1"/>
    </location>
</feature>
<name>A0A392VZW3_9FABA</name>
<keyword evidence="2" id="KW-1185">Reference proteome</keyword>
<comment type="caution">
    <text evidence="1">The sequence shown here is derived from an EMBL/GenBank/DDBJ whole genome shotgun (WGS) entry which is preliminary data.</text>
</comment>